<evidence type="ECO:0000256" key="1">
    <source>
        <dbReference type="SAM" id="MobiDB-lite"/>
    </source>
</evidence>
<organism evidence="4 5">
    <name type="scientific">Deinococcus sedimenti</name>
    <dbReference type="NCBI Taxonomy" id="1867090"/>
    <lineage>
        <taxon>Bacteria</taxon>
        <taxon>Thermotogati</taxon>
        <taxon>Deinococcota</taxon>
        <taxon>Deinococci</taxon>
        <taxon>Deinococcales</taxon>
        <taxon>Deinococcaceae</taxon>
        <taxon>Deinococcus</taxon>
    </lineage>
</organism>
<keyword evidence="2" id="KW-0732">Signal</keyword>
<dbReference type="InterPro" id="IPR001434">
    <property type="entry name" value="OmcB-like_DUF11"/>
</dbReference>
<dbReference type="InterPro" id="IPR036709">
    <property type="entry name" value="Autotransporte_beta_dom_sf"/>
</dbReference>
<evidence type="ECO:0000259" key="3">
    <source>
        <dbReference type="Pfam" id="PF01345"/>
    </source>
</evidence>
<keyword evidence="5" id="KW-1185">Reference proteome</keyword>
<feature type="signal peptide" evidence="2">
    <location>
        <begin position="1"/>
        <end position="24"/>
    </location>
</feature>
<dbReference type="Proteomes" id="UP000644548">
    <property type="component" value="Unassembled WGS sequence"/>
</dbReference>
<evidence type="ECO:0000313" key="5">
    <source>
        <dbReference type="Proteomes" id="UP000644548"/>
    </source>
</evidence>
<evidence type="ECO:0000313" key="4">
    <source>
        <dbReference type="EMBL" id="GGS01883.1"/>
    </source>
</evidence>
<comment type="caution">
    <text evidence="4">The sequence shown here is derived from an EMBL/GenBank/DDBJ whole genome shotgun (WGS) entry which is preliminary data.</text>
</comment>
<dbReference type="Pfam" id="PF01345">
    <property type="entry name" value="DUF11"/>
    <property type="match status" value="1"/>
</dbReference>
<dbReference type="Gene3D" id="2.60.40.10">
    <property type="entry name" value="Immunoglobulins"/>
    <property type="match status" value="2"/>
</dbReference>
<feature type="chain" id="PRO_5046499580" description="DUF11 domain-containing protein" evidence="2">
    <location>
        <begin position="25"/>
        <end position="1582"/>
    </location>
</feature>
<evidence type="ECO:0000256" key="2">
    <source>
        <dbReference type="SAM" id="SignalP"/>
    </source>
</evidence>
<name>A0ABQ2S9T1_9DEIO</name>
<gene>
    <name evidence="4" type="ORF">GCM10008960_30680</name>
</gene>
<dbReference type="EMBL" id="BMQN01000010">
    <property type="protein sequence ID" value="GGS01883.1"/>
    <property type="molecule type" value="Genomic_DNA"/>
</dbReference>
<proteinExistence type="predicted"/>
<feature type="compositionally biased region" description="Low complexity" evidence="1">
    <location>
        <begin position="537"/>
        <end position="554"/>
    </location>
</feature>
<sequence length="1582" mass="167088">MQPDFKRFATTLSALLAASVPAGAQDISTSLPLTSVGDRLMWTVGDQDLLLDVPLAGPVRLELYSPRLDPADYRADTYYGDEQYDAGRSPVTTTFSVLREDGSTLLTRTFTPGDHDWATLLNQDLPAGRYRLRAATSGNGKNTFAIRLAGVSAEVNADQLSVNVHSRDWVAAVNVHTDGHAHMLRLYDGDGPKELEARLRDAEGNLYPLTVSADLQATDLPLPARPGRYTVELRQPATARQFSNTVGFSLLRDGAPSPITVARVDQTGTLGVRAELVLPGERRPTRAQVTAGPTPLDVDGQLDQRVAPGTYTVTAAPVPGAQVSVSGPVTVPALGRADAVVQVRPSVDLTLSADKLDVCQGDTVTLRAQASTAFTGELPLNLTLSGANQTDPLDLTGTLSAATPGELTLTTTATQPGPLTFTARLAPWDMERQVQVNVRPERTTLHLQRDMPGSATLGETVTVALRVTNTGPDAQDFDLTEQVPAGLQVTDPTHLSGTLAPGETRTLSYRATVQTPGPLTATAQLQAQGCEAPQSSAGTLTAQAPTPATPPQQQRSSNVSLPFDAPGQASEIVIAHTPPTGAEYVPGSARLNGAPLPDPRRGASGTLYWTLPGPARLTGAALRGTVTYDLTHSGPLAELPAPALLARFTGDRSEVLQGRLNDADLNAARTLTSDQAAPTENAGAIKFPLQGTLIRIRDRINVTVEVPLDGPVNLLVNGQPVGEDRIGETTTDPGQGIRRLTFIGVPLKPGANTLHLGPDTVTVHLVGATTRIEITPINLTADGASPLRLKVRTLDASGNLTTQDSVTLRSTIDPIQGGANSATGTYTLPLQNGEGELTLQPQSTPTTLKLQIIQGQDVRPYTFDVTPGSSRVGVGLLSATLALDGQLNVADDLTWQARATYEGPLAGGKLYVAADRNGLPTEQDTLRRFSTFGDASTQTTPLQGIDPVAIRYDHPSFRAEYRTSSLPIDVLPVGEQLTALTVTSKSTPQVSGFVALVPEDRAQDTLTPERTRLLRLTRGDIAPGSDTLIVTTLERDTGKVLRQVTLQRNVDYILDHRTGIITLARALDDLDPAGNDIRVQATYRLNNPLAQRTLAYGAQVKYQTEQVSVGVAAVSLDGTVTTGARATYDNGTTRTDGLLAYAGGLQASADFSTKLGSSAIQARVRYQDGHYQGLAPITPGLTASATLSTQHTTQLSNSVQADYHNTLGTAPTDTQGGSVTARADYRAAPFSVGAGLKYAYGDQYGLGAVLSAGYHKAPFDVDLTHTQPLTGSAGGNLDPITTISTRYAVTDAITLGLTDEINWKTGQRATLTLDTRVGSANYQVAYDLPTASGQGNRARFGVTTTVPLTTQLTAGVRASATYDLQTRTPELGAGLDLNYKTQTLSATTGADLTYTNKGFGVVLRGGISGSLSDHLTLTADGLVEFGAGKNGQRAALGFAYRNRTVNALGSVRYVNGTLAGNQPELSSNLAAEYRQPTWAVRAALDTRTLLNDTGSFTAQLGLNGTYYVTDRVSVGAWGRVITQPGSQTTQLGYGLEASYRALPGTWITAGYNPQGFTGLGGPDTRRGAYIRLDLTLDETLGK</sequence>
<feature type="domain" description="DUF11" evidence="3">
    <location>
        <begin position="454"/>
        <end position="528"/>
    </location>
</feature>
<accession>A0ABQ2S9T1</accession>
<dbReference type="RefSeq" id="WP_189074053.1">
    <property type="nucleotide sequence ID" value="NZ_BMQN01000010.1"/>
</dbReference>
<dbReference type="InterPro" id="IPR013783">
    <property type="entry name" value="Ig-like_fold"/>
</dbReference>
<feature type="region of interest" description="Disordered" evidence="1">
    <location>
        <begin position="528"/>
        <end position="564"/>
    </location>
</feature>
<reference evidence="5" key="1">
    <citation type="journal article" date="2019" name="Int. J. Syst. Evol. Microbiol.">
        <title>The Global Catalogue of Microorganisms (GCM) 10K type strain sequencing project: providing services to taxonomists for standard genome sequencing and annotation.</title>
        <authorList>
            <consortium name="The Broad Institute Genomics Platform"/>
            <consortium name="The Broad Institute Genome Sequencing Center for Infectious Disease"/>
            <person name="Wu L."/>
            <person name="Ma J."/>
        </authorList>
    </citation>
    <scope>NUCLEOTIDE SEQUENCE [LARGE SCALE GENOMIC DNA]</scope>
    <source>
        <strain evidence="5">JCM 31405</strain>
    </source>
</reference>
<dbReference type="NCBIfam" id="TIGR01451">
    <property type="entry name" value="B_ant_repeat"/>
    <property type="match status" value="1"/>
</dbReference>
<protein>
    <recommendedName>
        <fullName evidence="3">DUF11 domain-containing protein</fullName>
    </recommendedName>
</protein>
<dbReference type="InterPro" id="IPR047589">
    <property type="entry name" value="DUF11_rpt"/>
</dbReference>
<dbReference type="SUPFAM" id="SSF103515">
    <property type="entry name" value="Autotransporter"/>
    <property type="match status" value="1"/>
</dbReference>